<evidence type="ECO:0008006" key="2">
    <source>
        <dbReference type="Google" id="ProtNLM"/>
    </source>
</evidence>
<proteinExistence type="predicted"/>
<dbReference type="AlphaFoldDB" id="A0A451ADZ8"/>
<accession>A0A451ADZ8</accession>
<name>A0A451ADZ8_9GAMM</name>
<protein>
    <recommendedName>
        <fullName evidence="2">AAA domain-containing protein</fullName>
    </recommendedName>
</protein>
<reference evidence="1" key="1">
    <citation type="submission" date="2019-02" db="EMBL/GenBank/DDBJ databases">
        <authorList>
            <person name="Gruber-Vodicka R. H."/>
            <person name="Seah K. B. B."/>
        </authorList>
    </citation>
    <scope>NUCLEOTIDE SEQUENCE</scope>
    <source>
        <strain evidence="1">BECK_BZ126</strain>
    </source>
</reference>
<evidence type="ECO:0000313" key="1">
    <source>
        <dbReference type="EMBL" id="VFK64259.1"/>
    </source>
</evidence>
<organism evidence="1">
    <name type="scientific">Candidatus Kentrum sp. TC</name>
    <dbReference type="NCBI Taxonomy" id="2126339"/>
    <lineage>
        <taxon>Bacteria</taxon>
        <taxon>Pseudomonadati</taxon>
        <taxon>Pseudomonadota</taxon>
        <taxon>Gammaproteobacteria</taxon>
        <taxon>Candidatus Kentrum</taxon>
    </lineage>
</organism>
<gene>
    <name evidence="1" type="ORF">BECKTC1821F_GA0114240_11191</name>
</gene>
<sequence>MGSWQTGKTGLLLALREQFDRTAYVDFDTESHGEFRQVLSNVQHSIERQGSDTLGDIAGDGNDTRALVKLFDALGETAFIVFLIDALPMPREIACRFLAAIRAYCMEGMAERGEIVHKFVIASSIDLVTLTQEVNPDVSPFNVAIPVYLEDFSDSEIRKFIRRFAPNKFTGQEIKKICPVFRDRFELLGIIYLTPKLVKCSIYT</sequence>
<dbReference type="EMBL" id="CAADFW010000119">
    <property type="protein sequence ID" value="VFK64259.1"/>
    <property type="molecule type" value="Genomic_DNA"/>
</dbReference>